<evidence type="ECO:0000259" key="2">
    <source>
        <dbReference type="PROSITE" id="PS50943"/>
    </source>
</evidence>
<dbReference type="Pfam" id="PF12844">
    <property type="entry name" value="HTH_19"/>
    <property type="match status" value="1"/>
</dbReference>
<dbReference type="CDD" id="cd00093">
    <property type="entry name" value="HTH_XRE"/>
    <property type="match status" value="1"/>
</dbReference>
<name>A0A9D1CVU8_9FIRM</name>
<dbReference type="InterPro" id="IPR001387">
    <property type="entry name" value="Cro/C1-type_HTH"/>
</dbReference>
<dbReference type="InterPro" id="IPR014710">
    <property type="entry name" value="RmlC-like_jellyroll"/>
</dbReference>
<dbReference type="PANTHER" id="PTHR46797">
    <property type="entry name" value="HTH-TYPE TRANSCRIPTIONAL REGULATOR"/>
    <property type="match status" value="1"/>
</dbReference>
<dbReference type="Pfam" id="PF07883">
    <property type="entry name" value="Cupin_2"/>
    <property type="match status" value="1"/>
</dbReference>
<evidence type="ECO:0000256" key="1">
    <source>
        <dbReference type="ARBA" id="ARBA00023125"/>
    </source>
</evidence>
<dbReference type="GO" id="GO:0003677">
    <property type="term" value="F:DNA binding"/>
    <property type="evidence" value="ECO:0007669"/>
    <property type="project" value="UniProtKB-KW"/>
</dbReference>
<evidence type="ECO:0000313" key="3">
    <source>
        <dbReference type="EMBL" id="HIQ81589.1"/>
    </source>
</evidence>
<evidence type="ECO:0000313" key="4">
    <source>
        <dbReference type="Proteomes" id="UP000824260"/>
    </source>
</evidence>
<dbReference type="InterPro" id="IPR011051">
    <property type="entry name" value="RmlC_Cupin_sf"/>
</dbReference>
<reference evidence="3" key="1">
    <citation type="submission" date="2020-10" db="EMBL/GenBank/DDBJ databases">
        <authorList>
            <person name="Gilroy R."/>
        </authorList>
    </citation>
    <scope>NUCLEOTIDE SEQUENCE</scope>
    <source>
        <strain evidence="3">ChiSjej6B24-2974</strain>
    </source>
</reference>
<dbReference type="EMBL" id="DVFZ01000009">
    <property type="protein sequence ID" value="HIQ81589.1"/>
    <property type="molecule type" value="Genomic_DNA"/>
</dbReference>
<dbReference type="SUPFAM" id="SSF47413">
    <property type="entry name" value="lambda repressor-like DNA-binding domains"/>
    <property type="match status" value="1"/>
</dbReference>
<dbReference type="SMART" id="SM00530">
    <property type="entry name" value="HTH_XRE"/>
    <property type="match status" value="1"/>
</dbReference>
<proteinExistence type="predicted"/>
<dbReference type="SUPFAM" id="SSF51182">
    <property type="entry name" value="RmlC-like cupins"/>
    <property type="match status" value="1"/>
</dbReference>
<protein>
    <submittedName>
        <fullName evidence="3">Cupin domain-containing protein</fullName>
    </submittedName>
</protein>
<dbReference type="PROSITE" id="PS50943">
    <property type="entry name" value="HTH_CROC1"/>
    <property type="match status" value="1"/>
</dbReference>
<keyword evidence="1" id="KW-0238">DNA-binding</keyword>
<dbReference type="Gene3D" id="1.10.260.40">
    <property type="entry name" value="lambda repressor-like DNA-binding domains"/>
    <property type="match status" value="1"/>
</dbReference>
<dbReference type="InterPro" id="IPR050807">
    <property type="entry name" value="TransReg_Diox_bact_type"/>
</dbReference>
<dbReference type="AlphaFoldDB" id="A0A9D1CVU8"/>
<gene>
    <name evidence="3" type="ORF">IAA52_00625</name>
</gene>
<dbReference type="Gene3D" id="2.60.120.10">
    <property type="entry name" value="Jelly Rolls"/>
    <property type="match status" value="1"/>
</dbReference>
<accession>A0A9D1CVU8</accession>
<dbReference type="InterPro" id="IPR010982">
    <property type="entry name" value="Lambda_DNA-bd_dom_sf"/>
</dbReference>
<dbReference type="InterPro" id="IPR013096">
    <property type="entry name" value="Cupin_2"/>
</dbReference>
<dbReference type="Proteomes" id="UP000824260">
    <property type="component" value="Unassembled WGS sequence"/>
</dbReference>
<dbReference type="CDD" id="cd02209">
    <property type="entry name" value="cupin_XRE_C"/>
    <property type="match status" value="1"/>
</dbReference>
<feature type="domain" description="HTH cro/C1-type" evidence="2">
    <location>
        <begin position="12"/>
        <end position="66"/>
    </location>
</feature>
<dbReference type="GO" id="GO:0005829">
    <property type="term" value="C:cytosol"/>
    <property type="evidence" value="ECO:0007669"/>
    <property type="project" value="TreeGrafter"/>
</dbReference>
<dbReference type="GO" id="GO:0003700">
    <property type="term" value="F:DNA-binding transcription factor activity"/>
    <property type="evidence" value="ECO:0007669"/>
    <property type="project" value="TreeGrafter"/>
</dbReference>
<sequence length="184" mass="20696">MSDQVRQIAQRVKELREISDLTVAEVASKVELSPEEYEAYESGRVDMSISLLIKLSELYGVDTTTLLTGQAPRLSVCALTRRNMGTPVKRAKHYIYKNLAYNFNHRKIEPLLVTVEPGANADMEPNSHEGHEFDYVLQGALRLKVGDQDMILNEGDSAYYDSIHPHVMQAVGDKRCVFLAMVIP</sequence>
<organism evidence="3 4">
    <name type="scientific">Candidatus Pullichristensenella stercorigallinarum</name>
    <dbReference type="NCBI Taxonomy" id="2840909"/>
    <lineage>
        <taxon>Bacteria</taxon>
        <taxon>Bacillati</taxon>
        <taxon>Bacillota</taxon>
        <taxon>Clostridia</taxon>
        <taxon>Candidatus Pullichristensenella</taxon>
    </lineage>
</organism>
<reference evidence="3" key="2">
    <citation type="journal article" date="2021" name="PeerJ">
        <title>Extensive microbial diversity within the chicken gut microbiome revealed by metagenomics and culture.</title>
        <authorList>
            <person name="Gilroy R."/>
            <person name="Ravi A."/>
            <person name="Getino M."/>
            <person name="Pursley I."/>
            <person name="Horton D.L."/>
            <person name="Alikhan N.F."/>
            <person name="Baker D."/>
            <person name="Gharbi K."/>
            <person name="Hall N."/>
            <person name="Watson M."/>
            <person name="Adriaenssens E.M."/>
            <person name="Foster-Nyarko E."/>
            <person name="Jarju S."/>
            <person name="Secka A."/>
            <person name="Antonio M."/>
            <person name="Oren A."/>
            <person name="Chaudhuri R.R."/>
            <person name="La Ragione R."/>
            <person name="Hildebrand F."/>
            <person name="Pallen M.J."/>
        </authorList>
    </citation>
    <scope>NUCLEOTIDE SEQUENCE</scope>
    <source>
        <strain evidence="3">ChiSjej6B24-2974</strain>
    </source>
</reference>
<dbReference type="PANTHER" id="PTHR46797:SF19">
    <property type="entry name" value="BLL2473 PROTEIN"/>
    <property type="match status" value="1"/>
</dbReference>
<comment type="caution">
    <text evidence="3">The sequence shown here is derived from an EMBL/GenBank/DDBJ whole genome shotgun (WGS) entry which is preliminary data.</text>
</comment>